<reference evidence="3 5" key="1">
    <citation type="submission" date="2023-07" db="EMBL/GenBank/DDBJ databases">
        <title>Unpublished Manusciprt.</title>
        <authorList>
            <person name="Aydin F."/>
            <person name="Tarhane S."/>
            <person name="Saticioglu I.B."/>
            <person name="Karakaya E."/>
            <person name="Abay S."/>
            <person name="Guran O."/>
            <person name="Bozkurt E."/>
            <person name="Uzum N."/>
            <person name="Olgun K."/>
            <person name="Jablonski D."/>
        </authorList>
    </citation>
    <scope>NUCLEOTIDE SEQUENCE</scope>
    <source>
        <strain evidence="5">faydin-H75</strain>
        <strain evidence="3">Faydin-H76</strain>
    </source>
</reference>
<organism evidence="3 4">
    <name type="scientific">Helicobacter cappadocius</name>
    <dbReference type="NCBI Taxonomy" id="3063998"/>
    <lineage>
        <taxon>Bacteria</taxon>
        <taxon>Pseudomonadati</taxon>
        <taxon>Campylobacterota</taxon>
        <taxon>Epsilonproteobacteria</taxon>
        <taxon>Campylobacterales</taxon>
        <taxon>Helicobacteraceae</taxon>
        <taxon>Helicobacter</taxon>
    </lineage>
</organism>
<proteinExistence type="predicted"/>
<evidence type="ECO:0000256" key="1">
    <source>
        <dbReference type="SAM" id="SignalP"/>
    </source>
</evidence>
<sequence length="267" mass="29504">MKKLLFVLMASSLIGVTGVYAATKATPKRNPISNINQKRGAVLGNFTKGSIVDGTRSTGSVRRWYLFSEGVLGSSYTMLGKSQYVSADIGYSTYIRSIESLFGGMSLMAGTEISVPIYLMTRGKSNILSDERPLETKETEGVAGYGLQLPFMAGLEYKGFYIVGLVGYTWLYMKDTYYAASGANPTANTLYDGLIFGGGMGYKISNVVNIGVRYITSNGLTNRMNQTKFDDRAIAEGLDKQSKFVNRNRDIYGVDYQRIYFFLSFIF</sequence>
<evidence type="ECO:0008006" key="6">
    <source>
        <dbReference type="Google" id="ProtNLM"/>
    </source>
</evidence>
<accession>A0AA90T9W9</accession>
<evidence type="ECO:0000313" key="2">
    <source>
        <dbReference type="EMBL" id="MDO7253434.1"/>
    </source>
</evidence>
<dbReference type="Proteomes" id="UP001177258">
    <property type="component" value="Unassembled WGS sequence"/>
</dbReference>
<comment type="caution">
    <text evidence="3">The sequence shown here is derived from an EMBL/GenBank/DDBJ whole genome shotgun (WGS) entry which is preliminary data.</text>
</comment>
<dbReference type="EMBL" id="JAUPEV010000008">
    <property type="protein sequence ID" value="MDO7253434.1"/>
    <property type="molecule type" value="Genomic_DNA"/>
</dbReference>
<dbReference type="Proteomes" id="UP001240777">
    <property type="component" value="Unassembled WGS sequence"/>
</dbReference>
<feature type="chain" id="PRO_5041684851" description="Outer membrane protein" evidence="1">
    <location>
        <begin position="22"/>
        <end position="267"/>
    </location>
</feature>
<gene>
    <name evidence="2" type="ORF">Q5I04_05870</name>
    <name evidence="3" type="ORF">Q5I06_05895</name>
</gene>
<feature type="signal peptide" evidence="1">
    <location>
        <begin position="1"/>
        <end position="21"/>
    </location>
</feature>
<keyword evidence="1" id="KW-0732">Signal</keyword>
<keyword evidence="5" id="KW-1185">Reference proteome</keyword>
<evidence type="ECO:0000313" key="4">
    <source>
        <dbReference type="Proteomes" id="UP001177258"/>
    </source>
</evidence>
<dbReference type="AlphaFoldDB" id="A0AA90T9W9"/>
<dbReference type="RefSeq" id="WP_305517275.1">
    <property type="nucleotide sequence ID" value="NZ_JAUPEV010000008.1"/>
</dbReference>
<dbReference type="EMBL" id="JAUYZK010000008">
    <property type="protein sequence ID" value="MDP2539302.1"/>
    <property type="molecule type" value="Genomic_DNA"/>
</dbReference>
<reference evidence="2 4" key="3">
    <citation type="journal article" date="2024" name="Syst. Appl. Microbiol.">
        <title>Helicobacter cappadocius sp. nov., from lizards: The first psychrotrophic Helicobacter species.</title>
        <authorList>
            <person name="Aydin F."/>
            <person name="Tarhane S."/>
            <person name="Karakaya E."/>
            <person name="Abay S."/>
            <person name="Kayman T."/>
            <person name="Guran O."/>
            <person name="Bozkurt E."/>
            <person name="Uzum N."/>
            <person name="Avci A."/>
            <person name="Olgun K."/>
            <person name="Jablonski D."/>
            <person name="Guran C."/>
            <person name="Burcin Saticioglu I."/>
        </authorList>
    </citation>
    <scope>NUCLEOTIDE SEQUENCE [LARGE SCALE GENOMIC DNA]</scope>
    <source>
        <strain evidence="2">Faydin-H75</strain>
        <strain evidence="4">faydin-H76</strain>
    </source>
</reference>
<name>A0AA90T9W9_9HELI</name>
<evidence type="ECO:0000313" key="3">
    <source>
        <dbReference type="EMBL" id="MDP2539302.1"/>
    </source>
</evidence>
<protein>
    <recommendedName>
        <fullName evidence="6">Outer membrane protein</fullName>
    </recommendedName>
</protein>
<evidence type="ECO:0000313" key="5">
    <source>
        <dbReference type="Proteomes" id="UP001240777"/>
    </source>
</evidence>
<reference evidence="2" key="2">
    <citation type="submission" date="2023-07" db="EMBL/GenBank/DDBJ databases">
        <authorList>
            <person name="Aydin F."/>
            <person name="Tarhane S."/>
            <person name="Saticioglu I.B."/>
            <person name="Karakaya E."/>
            <person name="Abay S."/>
            <person name="Guran O."/>
            <person name="Bozkurt E."/>
            <person name="Uzum N."/>
            <person name="Olgun K."/>
            <person name="Jablonski D."/>
        </authorList>
    </citation>
    <scope>NUCLEOTIDE SEQUENCE</scope>
    <source>
        <strain evidence="2">Faydin-H75</strain>
    </source>
</reference>